<sequence>MSRAVRHATVDDAWVIHEIARQSWHAAYDDLLGPETVDDVVDEWYAIGDLESSITEANGRRDAAFLVASDPPAAGTEGETDSRGFAHAVPWPEDRSVAFLARLYVRPDKWNDGTGTALLDALVTELPAAFDRLRLAVLAANEIGISFYESTGFEHVETRPSDLGTDLEERVYEKSI</sequence>
<organism evidence="4 5">
    <name type="scientific">Natrinema ejinorense</name>
    <dbReference type="NCBI Taxonomy" id="373386"/>
    <lineage>
        <taxon>Archaea</taxon>
        <taxon>Methanobacteriati</taxon>
        <taxon>Methanobacteriota</taxon>
        <taxon>Stenosarchaea group</taxon>
        <taxon>Halobacteria</taxon>
        <taxon>Halobacteriales</taxon>
        <taxon>Natrialbaceae</taxon>
        <taxon>Natrinema</taxon>
    </lineage>
</organism>
<dbReference type="InterPro" id="IPR000182">
    <property type="entry name" value="GNAT_dom"/>
</dbReference>
<reference evidence="4 5" key="1">
    <citation type="submission" date="2017-09" db="EMBL/GenBank/DDBJ databases">
        <title>Genome sequences of Natrinema ejinorence JCM 13890T.</title>
        <authorList>
            <person name="Roh S.W."/>
            <person name="Kim Y.B."/>
            <person name="Kim J.Y."/>
        </authorList>
    </citation>
    <scope>NUCLEOTIDE SEQUENCE [LARGE SCALE GENOMIC DNA]</scope>
    <source>
        <strain evidence="4 5">JCM 13890</strain>
    </source>
</reference>
<gene>
    <name evidence="4" type="ORF">CP557_11985</name>
</gene>
<dbReference type="PROSITE" id="PS51186">
    <property type="entry name" value="GNAT"/>
    <property type="match status" value="1"/>
</dbReference>
<accession>A0A2A5R0T9</accession>
<dbReference type="GO" id="GO:0016747">
    <property type="term" value="F:acyltransferase activity, transferring groups other than amino-acyl groups"/>
    <property type="evidence" value="ECO:0007669"/>
    <property type="project" value="InterPro"/>
</dbReference>
<keyword evidence="2" id="KW-0012">Acyltransferase</keyword>
<dbReference type="OrthoDB" id="11597at2157"/>
<dbReference type="EMBL" id="NXNI01000001">
    <property type="protein sequence ID" value="PCR92710.1"/>
    <property type="molecule type" value="Genomic_DNA"/>
</dbReference>
<keyword evidence="1 4" id="KW-0808">Transferase</keyword>
<dbReference type="SUPFAM" id="SSF55729">
    <property type="entry name" value="Acyl-CoA N-acyltransferases (Nat)"/>
    <property type="match status" value="1"/>
</dbReference>
<protein>
    <submittedName>
        <fullName evidence="4">GNAT family N-acetyltransferase</fullName>
    </submittedName>
</protein>
<evidence type="ECO:0000259" key="3">
    <source>
        <dbReference type="PROSITE" id="PS51186"/>
    </source>
</evidence>
<dbReference type="Pfam" id="PF00583">
    <property type="entry name" value="Acetyltransf_1"/>
    <property type="match status" value="1"/>
</dbReference>
<dbReference type="CDD" id="cd04301">
    <property type="entry name" value="NAT_SF"/>
    <property type="match status" value="1"/>
</dbReference>
<dbReference type="PANTHER" id="PTHR43877">
    <property type="entry name" value="AMINOALKYLPHOSPHONATE N-ACETYLTRANSFERASE-RELATED-RELATED"/>
    <property type="match status" value="1"/>
</dbReference>
<proteinExistence type="predicted"/>
<comment type="caution">
    <text evidence="4">The sequence shown here is derived from an EMBL/GenBank/DDBJ whole genome shotgun (WGS) entry which is preliminary data.</text>
</comment>
<dbReference type="Gene3D" id="3.40.630.30">
    <property type="match status" value="1"/>
</dbReference>
<dbReference type="RefSeq" id="WP_097381624.1">
    <property type="nucleotide sequence ID" value="NZ_NXNI01000001.1"/>
</dbReference>
<name>A0A2A5R0T9_9EURY</name>
<dbReference type="InterPro" id="IPR016181">
    <property type="entry name" value="Acyl_CoA_acyltransferase"/>
</dbReference>
<evidence type="ECO:0000256" key="2">
    <source>
        <dbReference type="ARBA" id="ARBA00023315"/>
    </source>
</evidence>
<dbReference type="InterPro" id="IPR050832">
    <property type="entry name" value="Bact_Acetyltransf"/>
</dbReference>
<evidence type="ECO:0000256" key="1">
    <source>
        <dbReference type="ARBA" id="ARBA00022679"/>
    </source>
</evidence>
<evidence type="ECO:0000313" key="5">
    <source>
        <dbReference type="Proteomes" id="UP000219689"/>
    </source>
</evidence>
<dbReference type="AlphaFoldDB" id="A0A2A5R0T9"/>
<dbReference type="Proteomes" id="UP000219689">
    <property type="component" value="Unassembled WGS sequence"/>
</dbReference>
<evidence type="ECO:0000313" key="4">
    <source>
        <dbReference type="EMBL" id="PCR92710.1"/>
    </source>
</evidence>
<feature type="domain" description="N-acetyltransferase" evidence="3">
    <location>
        <begin position="3"/>
        <end position="176"/>
    </location>
</feature>
<keyword evidence="5" id="KW-1185">Reference proteome</keyword>